<protein>
    <submittedName>
        <fullName evidence="2">Sporulation protein</fullName>
    </submittedName>
</protein>
<reference evidence="2 3" key="1">
    <citation type="submission" date="2017-07" db="EMBL/GenBank/DDBJ databases">
        <title>Genome Sequence of Arenibacter algicola Strain SMS7 Isolated from a culture of the Diatom Skeletonema marinoi.</title>
        <authorList>
            <person name="Topel M."/>
            <person name="Pinder M.I.M."/>
            <person name="Johansson O.N."/>
            <person name="Kourtchenko O."/>
            <person name="Godhe A."/>
            <person name="Clarke A.K."/>
        </authorList>
    </citation>
    <scope>NUCLEOTIDE SEQUENCE [LARGE SCALE GENOMIC DNA]</scope>
    <source>
        <strain evidence="2 3">SMS7</strain>
    </source>
</reference>
<dbReference type="Pfam" id="PF18175">
    <property type="entry name" value="HU-CCDC81_bac_2"/>
    <property type="match status" value="1"/>
</dbReference>
<dbReference type="KEGG" id="aalg:AREALGSMS7_01454"/>
<dbReference type="InterPro" id="IPR041268">
    <property type="entry name" value="HU-CCDC81_bac_2"/>
</dbReference>
<proteinExistence type="predicted"/>
<feature type="domain" description="SPOR" evidence="1">
    <location>
        <begin position="238"/>
        <end position="315"/>
    </location>
</feature>
<evidence type="ECO:0000259" key="1">
    <source>
        <dbReference type="PROSITE" id="PS51724"/>
    </source>
</evidence>
<dbReference type="AlphaFoldDB" id="A0A221UUB7"/>
<dbReference type="InterPro" id="IPR036680">
    <property type="entry name" value="SPOR-like_sf"/>
</dbReference>
<dbReference type="Pfam" id="PF18174">
    <property type="entry name" value="HU-CCDC81_bac_1"/>
    <property type="match status" value="1"/>
</dbReference>
<evidence type="ECO:0000313" key="3">
    <source>
        <dbReference type="Proteomes" id="UP000204551"/>
    </source>
</evidence>
<gene>
    <name evidence="2" type="ORF">AREALGSMS7_01454</name>
</gene>
<dbReference type="RefSeq" id="WP_093977811.1">
    <property type="nucleotide sequence ID" value="NZ_CP022515.1"/>
</dbReference>
<name>A0A221UUB7_9FLAO</name>
<dbReference type="STRING" id="616991.GCA_000733925_04606"/>
<dbReference type="EMBL" id="CP022515">
    <property type="protein sequence ID" value="ASO04924.1"/>
    <property type="molecule type" value="Genomic_DNA"/>
</dbReference>
<dbReference type="InterPro" id="IPR007730">
    <property type="entry name" value="SPOR-like_dom"/>
</dbReference>
<dbReference type="Gene3D" id="3.30.70.1070">
    <property type="entry name" value="Sporulation related repeat"/>
    <property type="match status" value="1"/>
</dbReference>
<dbReference type="Proteomes" id="UP000204551">
    <property type="component" value="Chromosome"/>
</dbReference>
<sequence>MGTEHYIAELLYRYNCVMVPEFGAFLTQLKSAVINDASNSFYPPSKVISFNEQLTSNDGLLVSYMADAEKMSYEDMQKQIAAVSLKWKKLLKEGNRLNLPNIGELWLNKEGKTQFQPSYQVNYLTSSFGLSTFVSTPISREVLKEEVIELEEKIPFMITPEARKESTLRPYLKYAAVILLAIATGFTGYRLYNEKVYDQELVRQEANQQVSKNIQEATFFNTAPLELPAVSLNVITNKKSGGVHQVIAGAFRIQENAEKKVLQLKEKGYDASYLGVNQYGLHMVAYGSFDDAKEALNYLRKIKQSESPEAWLRSVK</sequence>
<dbReference type="PROSITE" id="PS51724">
    <property type="entry name" value="SPOR"/>
    <property type="match status" value="1"/>
</dbReference>
<dbReference type="Pfam" id="PF05036">
    <property type="entry name" value="SPOR"/>
    <property type="match status" value="1"/>
</dbReference>
<organism evidence="2 3">
    <name type="scientific">Arenibacter algicola</name>
    <dbReference type="NCBI Taxonomy" id="616991"/>
    <lineage>
        <taxon>Bacteria</taxon>
        <taxon>Pseudomonadati</taxon>
        <taxon>Bacteroidota</taxon>
        <taxon>Flavobacteriia</taxon>
        <taxon>Flavobacteriales</taxon>
        <taxon>Flavobacteriaceae</taxon>
        <taxon>Arenibacter</taxon>
    </lineage>
</organism>
<evidence type="ECO:0000313" key="2">
    <source>
        <dbReference type="EMBL" id="ASO04924.1"/>
    </source>
</evidence>
<dbReference type="InterPro" id="IPR040495">
    <property type="entry name" value="HU-CCDC81_bac_1"/>
</dbReference>
<dbReference type="SUPFAM" id="SSF110997">
    <property type="entry name" value="Sporulation related repeat"/>
    <property type="match status" value="1"/>
</dbReference>
<accession>A0A221UUB7</accession>
<dbReference type="GO" id="GO:0042834">
    <property type="term" value="F:peptidoglycan binding"/>
    <property type="evidence" value="ECO:0007669"/>
    <property type="project" value="InterPro"/>
</dbReference>
<dbReference type="eggNOG" id="COG3087">
    <property type="taxonomic scope" value="Bacteria"/>
</dbReference>